<evidence type="ECO:0008006" key="4">
    <source>
        <dbReference type="Google" id="ProtNLM"/>
    </source>
</evidence>
<evidence type="ECO:0000256" key="1">
    <source>
        <dbReference type="SAM" id="Phobius"/>
    </source>
</evidence>
<dbReference type="AlphaFoldDB" id="A0A2G8ISX5"/>
<evidence type="ECO:0000313" key="3">
    <source>
        <dbReference type="Proteomes" id="UP000230768"/>
    </source>
</evidence>
<feature type="transmembrane region" description="Helical" evidence="1">
    <location>
        <begin position="80"/>
        <end position="98"/>
    </location>
</feature>
<keyword evidence="1" id="KW-0472">Membrane</keyword>
<feature type="transmembrane region" description="Helical" evidence="1">
    <location>
        <begin position="110"/>
        <end position="127"/>
    </location>
</feature>
<keyword evidence="1" id="KW-0812">Transmembrane</keyword>
<feature type="transmembrane region" description="Helical" evidence="1">
    <location>
        <begin position="34"/>
        <end position="50"/>
    </location>
</feature>
<organism evidence="2 3">
    <name type="scientific">Bacillus pumilus</name>
    <name type="common">Bacillus mesentericus</name>
    <dbReference type="NCBI Taxonomy" id="1408"/>
    <lineage>
        <taxon>Bacteria</taxon>
        <taxon>Bacillati</taxon>
        <taxon>Bacillota</taxon>
        <taxon>Bacilli</taxon>
        <taxon>Bacillales</taxon>
        <taxon>Bacillaceae</taxon>
        <taxon>Bacillus</taxon>
    </lineage>
</organism>
<dbReference type="EMBL" id="PEKP01000016">
    <property type="protein sequence ID" value="PIK26600.1"/>
    <property type="molecule type" value="Genomic_DNA"/>
</dbReference>
<gene>
    <name evidence="2" type="ORF">CTV99_12245</name>
</gene>
<keyword evidence="1" id="KW-1133">Transmembrane helix</keyword>
<evidence type="ECO:0000313" key="2">
    <source>
        <dbReference type="EMBL" id="PIK26600.1"/>
    </source>
</evidence>
<reference evidence="2 3" key="1">
    <citation type="submission" date="2017-11" db="EMBL/GenBank/DDBJ databases">
        <title>Draft genome sequence of Bacillus pumilus 51_5il from lake Gorkoye (Russia: Novosibirsk region).</title>
        <authorList>
            <person name="Shipova A.A."/>
            <person name="Rozanov A.S."/>
            <person name="Bryanskaya A.V."/>
            <person name="Peltek S.E."/>
        </authorList>
    </citation>
    <scope>NUCLEOTIDE SEQUENCE [LARGE SCALE GENOMIC DNA]</scope>
    <source>
        <strain evidence="2 3">51_5il</strain>
    </source>
</reference>
<feature type="transmembrane region" description="Helical" evidence="1">
    <location>
        <begin position="142"/>
        <end position="158"/>
    </location>
</feature>
<comment type="caution">
    <text evidence="2">The sequence shown here is derived from an EMBL/GenBank/DDBJ whole genome shotgun (WGS) entry which is preliminary data.</text>
</comment>
<feature type="transmembrane region" description="Helical" evidence="1">
    <location>
        <begin position="57"/>
        <end position="74"/>
    </location>
</feature>
<accession>A0A2G8ISX5</accession>
<protein>
    <recommendedName>
        <fullName evidence="4">DUF5668 domain-containing protein</fullName>
    </recommendedName>
</protein>
<dbReference type="RefSeq" id="WP_099727803.1">
    <property type="nucleotide sequence ID" value="NZ_JAEKDO010000001.1"/>
</dbReference>
<name>A0A2G8ISX5_BACPU</name>
<dbReference type="Proteomes" id="UP000230768">
    <property type="component" value="Unassembled WGS sequence"/>
</dbReference>
<proteinExistence type="predicted"/>
<sequence>MKKKSILLPLTLLAVALYAILSGGQFDIWKDQEKWYTLVLLFGLAFLYQGKKEQETSHVFIGMLMTGLALHFILQPKLDHWPDTFTMIVFIVGLALLMKSSQKKEYRIESVALIALGLFLYFFQQITKQLSSLSIPTSGFELYWPYVLIAVSLLLLFLKRK</sequence>